<evidence type="ECO:0000313" key="1">
    <source>
        <dbReference type="Proteomes" id="UP000887578"/>
    </source>
</evidence>
<dbReference type="AlphaFoldDB" id="A0A914R001"/>
<evidence type="ECO:0000313" key="2">
    <source>
        <dbReference type="WBParaSite" id="PDA_v2.g7701.t1"/>
    </source>
</evidence>
<accession>A0A914R001</accession>
<sequence length="112" mass="13289">MSSLPDQIIAEKTWQYKITSDSNNPILLEFETPDEIIKTTPNLLMAFLIKEQIKAIERETNVRPRKIAFWVFDIYSEDEQRRIYTKLKESCKILSDANPKYQIECEFPFVKL</sequence>
<protein>
    <submittedName>
        <fullName evidence="2">DUF695 domain-containing protein</fullName>
    </submittedName>
</protein>
<name>A0A914R001_9BILA</name>
<dbReference type="Proteomes" id="UP000887578">
    <property type="component" value="Unplaced"/>
</dbReference>
<proteinExistence type="predicted"/>
<keyword evidence="1" id="KW-1185">Reference proteome</keyword>
<organism evidence="1 2">
    <name type="scientific">Panagrolaimus davidi</name>
    <dbReference type="NCBI Taxonomy" id="227884"/>
    <lineage>
        <taxon>Eukaryota</taxon>
        <taxon>Metazoa</taxon>
        <taxon>Ecdysozoa</taxon>
        <taxon>Nematoda</taxon>
        <taxon>Chromadorea</taxon>
        <taxon>Rhabditida</taxon>
        <taxon>Tylenchina</taxon>
        <taxon>Panagrolaimomorpha</taxon>
        <taxon>Panagrolaimoidea</taxon>
        <taxon>Panagrolaimidae</taxon>
        <taxon>Panagrolaimus</taxon>
    </lineage>
</organism>
<reference evidence="2" key="1">
    <citation type="submission" date="2022-11" db="UniProtKB">
        <authorList>
            <consortium name="WormBaseParasite"/>
        </authorList>
    </citation>
    <scope>IDENTIFICATION</scope>
</reference>
<dbReference type="WBParaSite" id="PDA_v2.g7701.t1">
    <property type="protein sequence ID" value="PDA_v2.g7701.t1"/>
    <property type="gene ID" value="PDA_v2.g7701"/>
</dbReference>